<evidence type="ECO:0000313" key="2">
    <source>
        <dbReference type="Proteomes" id="UP000255365"/>
    </source>
</evidence>
<dbReference type="EMBL" id="QRAV01000005">
    <property type="protein sequence ID" value="RDL21399.1"/>
    <property type="molecule type" value="Genomic_DNA"/>
</dbReference>
<accession>A0A370SNT0</accession>
<dbReference type="PANTHER" id="PTHR39166:SF1">
    <property type="entry name" value="BLL1166 PROTEIN"/>
    <property type="match status" value="1"/>
</dbReference>
<reference evidence="1 2" key="1">
    <citation type="submission" date="2018-07" db="EMBL/GenBank/DDBJ databases">
        <title>Genome sequencing of rice bacterial endophytes.</title>
        <authorList>
            <person name="Venturi V."/>
        </authorList>
    </citation>
    <scope>NUCLEOTIDE SEQUENCE [LARGE SCALE GENOMIC DNA]</scope>
    <source>
        <strain evidence="1 2">E2333</strain>
    </source>
</reference>
<sequence>MNSEQVLQIQALIEADPVRMSILSLVQSLGLPDCWVGAGFLRSAVWDHLHQRAYSQLPSDIDVIWFDPGRATVQSDTELEACLRNMDASYNWSVKNQARMHLRNSDTPYASAIDAIRFWPETATAIAIRLDSQGALEVAAPLGLEDLLQLVVRPTARFQIDKREIYLERMQGKDWLRTWPNLKFTE</sequence>
<dbReference type="PANTHER" id="PTHR39166">
    <property type="entry name" value="BLL1166 PROTEIN"/>
    <property type="match status" value="1"/>
</dbReference>
<dbReference type="AlphaFoldDB" id="A0A370SNT0"/>
<name>A0A370SNT0_PSEJE</name>
<dbReference type="RefSeq" id="WP_115146621.1">
    <property type="nucleotide sequence ID" value="NZ_QRAV01000005.1"/>
</dbReference>
<proteinExistence type="predicted"/>
<evidence type="ECO:0000313" key="1">
    <source>
        <dbReference type="EMBL" id="RDL21399.1"/>
    </source>
</evidence>
<dbReference type="Pfam" id="PF06042">
    <property type="entry name" value="NTP_transf_6"/>
    <property type="match status" value="1"/>
</dbReference>
<dbReference type="InterPro" id="IPR009267">
    <property type="entry name" value="NTP_transf_6"/>
</dbReference>
<dbReference type="Proteomes" id="UP000255365">
    <property type="component" value="Unassembled WGS sequence"/>
</dbReference>
<comment type="caution">
    <text evidence="1">The sequence shown here is derived from an EMBL/GenBank/DDBJ whole genome shotgun (WGS) entry which is preliminary data.</text>
</comment>
<gene>
    <name evidence="1" type="ORF">DEU51_105110</name>
</gene>
<organism evidence="1 2">
    <name type="scientific">Pseudomonas jessenii</name>
    <dbReference type="NCBI Taxonomy" id="77298"/>
    <lineage>
        <taxon>Bacteria</taxon>
        <taxon>Pseudomonadati</taxon>
        <taxon>Pseudomonadota</taxon>
        <taxon>Gammaproteobacteria</taxon>
        <taxon>Pseudomonadales</taxon>
        <taxon>Pseudomonadaceae</taxon>
        <taxon>Pseudomonas</taxon>
    </lineage>
</organism>
<evidence type="ECO:0008006" key="3">
    <source>
        <dbReference type="Google" id="ProtNLM"/>
    </source>
</evidence>
<protein>
    <recommendedName>
        <fullName evidence="3">Nucleotidyltransferase family protein</fullName>
    </recommendedName>
</protein>